<evidence type="ECO:0000313" key="1">
    <source>
        <dbReference type="EMBL" id="KAK4545840.1"/>
    </source>
</evidence>
<dbReference type="PANTHER" id="PTHR47197">
    <property type="entry name" value="PROTEIN NIRF"/>
    <property type="match status" value="1"/>
</dbReference>
<comment type="caution">
    <text evidence="1">The sequence shown here is derived from an EMBL/GenBank/DDBJ whole genome shotgun (WGS) entry which is preliminary data.</text>
</comment>
<sequence>MSTLAVVSQSGQTLNFFHLASGKRTGQLRDLTAEPHELCYDQRTGLLYISHAYEHGWYPAHGTFGTKISVVDSMQRKVVEMIDVSPAKGTHYLVLDSKRDILYASVEDGVGCGPNAGGIVGICLKTRKVIKAIRSGHKTHWFVMTPDGAKAYTCNKEAGFVSVIDLVNERMVGRIDMPGGCEQPGISGNGELAYFPSPTIGGSRSGAGFAIQVIDTTTDRMVQSISLDLGAVTVHVDSEDRLLVGQYRIGFSAGSTKPVPLYGGLLLLASAREGYRELGRLETGVVPLTIFASPDGQRAFVSNIFLGTVTVVDLSTMTVERTLQVDTESRADKGLHQGAHGLALIRE</sequence>
<dbReference type="InterPro" id="IPR015943">
    <property type="entry name" value="WD40/YVTN_repeat-like_dom_sf"/>
</dbReference>
<dbReference type="AlphaFoldDB" id="A0AAV9JKP4"/>
<organism evidence="1 2">
    <name type="scientific">Oleoguttula mirabilis</name>
    <dbReference type="NCBI Taxonomy" id="1507867"/>
    <lineage>
        <taxon>Eukaryota</taxon>
        <taxon>Fungi</taxon>
        <taxon>Dikarya</taxon>
        <taxon>Ascomycota</taxon>
        <taxon>Pezizomycotina</taxon>
        <taxon>Dothideomycetes</taxon>
        <taxon>Dothideomycetidae</taxon>
        <taxon>Mycosphaerellales</taxon>
        <taxon>Teratosphaeriaceae</taxon>
        <taxon>Oleoguttula</taxon>
    </lineage>
</organism>
<reference evidence="1 2" key="1">
    <citation type="submission" date="2021-11" db="EMBL/GenBank/DDBJ databases">
        <title>Black yeast isolated from Biological Soil Crust.</title>
        <authorList>
            <person name="Kurbessoian T."/>
        </authorList>
    </citation>
    <scope>NUCLEOTIDE SEQUENCE [LARGE SCALE GENOMIC DNA]</scope>
    <source>
        <strain evidence="1 2">CCFEE 5522</strain>
    </source>
</reference>
<dbReference type="InterPro" id="IPR051200">
    <property type="entry name" value="Host-pathogen_enzymatic-act"/>
</dbReference>
<keyword evidence="2" id="KW-1185">Reference proteome</keyword>
<gene>
    <name evidence="1" type="ORF">LTR36_002404</name>
</gene>
<evidence type="ECO:0000313" key="2">
    <source>
        <dbReference type="Proteomes" id="UP001324427"/>
    </source>
</evidence>
<dbReference type="Proteomes" id="UP001324427">
    <property type="component" value="Unassembled WGS sequence"/>
</dbReference>
<dbReference type="PANTHER" id="PTHR47197:SF3">
    <property type="entry name" value="DIHYDRO-HEME D1 DEHYDROGENASE"/>
    <property type="match status" value="1"/>
</dbReference>
<dbReference type="EMBL" id="JAVFHQ010000017">
    <property type="protein sequence ID" value="KAK4545840.1"/>
    <property type="molecule type" value="Genomic_DNA"/>
</dbReference>
<dbReference type="InterPro" id="IPR011048">
    <property type="entry name" value="Haem_d1_sf"/>
</dbReference>
<proteinExistence type="predicted"/>
<name>A0AAV9JKP4_9PEZI</name>
<protein>
    <submittedName>
        <fullName evidence="1">Uncharacterized protein</fullName>
    </submittedName>
</protein>
<dbReference type="SUPFAM" id="SSF51004">
    <property type="entry name" value="C-terminal (heme d1) domain of cytochrome cd1-nitrite reductase"/>
    <property type="match status" value="1"/>
</dbReference>
<accession>A0AAV9JKP4</accession>
<dbReference type="Gene3D" id="2.130.10.10">
    <property type="entry name" value="YVTN repeat-like/Quinoprotein amine dehydrogenase"/>
    <property type="match status" value="2"/>
</dbReference>